<evidence type="ECO:0000256" key="3">
    <source>
        <dbReference type="ARBA" id="ARBA00011738"/>
    </source>
</evidence>
<comment type="subcellular location">
    <subcellularLocation>
        <location evidence="1">Cytoplasm</location>
    </subcellularLocation>
</comment>
<reference evidence="9 10" key="1">
    <citation type="journal article" date="2023" name="Sci. Data">
        <title>Genome assembly of the Korean intertidal mud-creeper Batillaria attramentaria.</title>
        <authorList>
            <person name="Patra A.K."/>
            <person name="Ho P.T."/>
            <person name="Jun S."/>
            <person name="Lee S.J."/>
            <person name="Kim Y."/>
            <person name="Won Y.J."/>
        </authorList>
    </citation>
    <scope>NUCLEOTIDE SEQUENCE [LARGE SCALE GENOMIC DNA]</scope>
    <source>
        <strain evidence="9">Wonlab-2016</strain>
    </source>
</reference>
<gene>
    <name evidence="9" type="ORF">BaRGS_00037489</name>
</gene>
<dbReference type="PANTHER" id="PTHR44085:SF2">
    <property type="entry name" value="SEPIAPTERIN REDUCTASE"/>
    <property type="match status" value="1"/>
</dbReference>
<dbReference type="FunFam" id="3.40.50.720:FF:000259">
    <property type="entry name" value="Sepiapterin reductase"/>
    <property type="match status" value="1"/>
</dbReference>
<keyword evidence="6" id="KW-0963">Cytoplasm</keyword>
<protein>
    <recommendedName>
        <fullName evidence="5">Sepiapterin reductase</fullName>
        <ecNumber evidence="4">1.1.1.153</ecNumber>
    </recommendedName>
</protein>
<evidence type="ECO:0000256" key="6">
    <source>
        <dbReference type="ARBA" id="ARBA00022490"/>
    </source>
</evidence>
<dbReference type="NCBIfam" id="TIGR01500">
    <property type="entry name" value="sepiapter_red"/>
    <property type="match status" value="1"/>
</dbReference>
<keyword evidence="8" id="KW-0560">Oxidoreductase</keyword>
<dbReference type="InterPro" id="IPR051721">
    <property type="entry name" value="Biopterin_syn/organic_redct"/>
</dbReference>
<dbReference type="InterPro" id="IPR036291">
    <property type="entry name" value="NAD(P)-bd_dom_sf"/>
</dbReference>
<proteinExistence type="inferred from homology"/>
<dbReference type="AlphaFoldDB" id="A0ABD0J8Q6"/>
<dbReference type="Gene3D" id="3.40.50.720">
    <property type="entry name" value="NAD(P)-binding Rossmann-like Domain"/>
    <property type="match status" value="1"/>
</dbReference>
<evidence type="ECO:0000256" key="2">
    <source>
        <dbReference type="ARBA" id="ARBA00010483"/>
    </source>
</evidence>
<comment type="caution">
    <text evidence="9">The sequence shown here is derived from an EMBL/GenBank/DDBJ whole genome shotgun (WGS) entry which is preliminary data.</text>
</comment>
<evidence type="ECO:0000256" key="5">
    <source>
        <dbReference type="ARBA" id="ARBA00019170"/>
    </source>
</evidence>
<accession>A0ABD0J8Q6</accession>
<dbReference type="InterPro" id="IPR002347">
    <property type="entry name" value="SDR_fam"/>
</dbReference>
<dbReference type="InterPro" id="IPR006393">
    <property type="entry name" value="Sepiapterin_red"/>
</dbReference>
<dbReference type="SUPFAM" id="SSF51735">
    <property type="entry name" value="NAD(P)-binding Rossmann-fold domains"/>
    <property type="match status" value="1"/>
</dbReference>
<dbReference type="PANTHER" id="PTHR44085">
    <property type="entry name" value="SEPIAPTERIN REDUCTASE"/>
    <property type="match status" value="1"/>
</dbReference>
<keyword evidence="7" id="KW-0521">NADP</keyword>
<sequence length="260" mass="28453">MFSRKTVCYVTGASRGLGESIALNFAGRFPEGSLFVLLARNGSDLEAVKNRLLQKAPTARALVRVFDQGTLDQRAFESVFSETLESAGAKAADFEQAILVNNAGSIKPIVFVRNLPAVEELSKYLNVNVAGVISLTSQFLRTFQSSMSRAVINISSLGAVQPFKSWAMYCSGKAARDMFFSVLAGEEEDVRVLNYAPGPLQTDMSNLLVESEDEGVRTWAKQAKAENQLLSCDTSVNKLIQILEKDSFKSGAHIDFYDEI</sequence>
<name>A0ABD0J8Q6_9CAEN</name>
<evidence type="ECO:0000256" key="7">
    <source>
        <dbReference type="ARBA" id="ARBA00022857"/>
    </source>
</evidence>
<organism evidence="9 10">
    <name type="scientific">Batillaria attramentaria</name>
    <dbReference type="NCBI Taxonomy" id="370345"/>
    <lineage>
        <taxon>Eukaryota</taxon>
        <taxon>Metazoa</taxon>
        <taxon>Spiralia</taxon>
        <taxon>Lophotrochozoa</taxon>
        <taxon>Mollusca</taxon>
        <taxon>Gastropoda</taxon>
        <taxon>Caenogastropoda</taxon>
        <taxon>Sorbeoconcha</taxon>
        <taxon>Cerithioidea</taxon>
        <taxon>Batillariidae</taxon>
        <taxon>Batillaria</taxon>
    </lineage>
</organism>
<dbReference type="PRINTS" id="PR00081">
    <property type="entry name" value="GDHRDH"/>
</dbReference>
<dbReference type="EMBL" id="JACVVK020000563">
    <property type="protein sequence ID" value="KAK7465951.1"/>
    <property type="molecule type" value="Genomic_DNA"/>
</dbReference>
<evidence type="ECO:0000256" key="4">
    <source>
        <dbReference type="ARBA" id="ARBA00013075"/>
    </source>
</evidence>
<evidence type="ECO:0000313" key="9">
    <source>
        <dbReference type="EMBL" id="KAK7465951.1"/>
    </source>
</evidence>
<dbReference type="GO" id="GO:0004757">
    <property type="term" value="F:sepiapterin reductase (NADP+) activity"/>
    <property type="evidence" value="ECO:0007669"/>
    <property type="project" value="UniProtKB-EC"/>
</dbReference>
<keyword evidence="10" id="KW-1185">Reference proteome</keyword>
<dbReference type="GO" id="GO:0005737">
    <property type="term" value="C:cytoplasm"/>
    <property type="evidence" value="ECO:0007669"/>
    <property type="project" value="UniProtKB-SubCell"/>
</dbReference>
<evidence type="ECO:0000256" key="1">
    <source>
        <dbReference type="ARBA" id="ARBA00004496"/>
    </source>
</evidence>
<dbReference type="EC" id="1.1.1.153" evidence="4"/>
<evidence type="ECO:0000313" key="10">
    <source>
        <dbReference type="Proteomes" id="UP001519460"/>
    </source>
</evidence>
<dbReference type="Proteomes" id="UP001519460">
    <property type="component" value="Unassembled WGS sequence"/>
</dbReference>
<dbReference type="Pfam" id="PF00106">
    <property type="entry name" value="adh_short"/>
    <property type="match status" value="1"/>
</dbReference>
<evidence type="ECO:0000256" key="8">
    <source>
        <dbReference type="ARBA" id="ARBA00023002"/>
    </source>
</evidence>
<comment type="subunit">
    <text evidence="3">Homodimer.</text>
</comment>
<comment type="similarity">
    <text evidence="2">Belongs to the sepiapterin reductase family.</text>
</comment>